<feature type="transmembrane region" description="Helical" evidence="4">
    <location>
        <begin position="150"/>
        <end position="170"/>
    </location>
</feature>
<dbReference type="PANTHER" id="PTHR42910">
    <property type="entry name" value="TRANSPORTER SCO4007-RELATED"/>
    <property type="match status" value="1"/>
</dbReference>
<dbReference type="EMBL" id="JACOAF010000053">
    <property type="protein sequence ID" value="MBC3542123.1"/>
    <property type="molecule type" value="Genomic_DNA"/>
</dbReference>
<name>A0ABR6VZF3_9BACT</name>
<feature type="transmembrane region" description="Helical" evidence="4">
    <location>
        <begin position="234"/>
        <end position="253"/>
    </location>
</feature>
<evidence type="ECO:0000313" key="7">
    <source>
        <dbReference type="Proteomes" id="UP000659698"/>
    </source>
</evidence>
<evidence type="ECO:0000313" key="6">
    <source>
        <dbReference type="EMBL" id="MBC3542123.1"/>
    </source>
</evidence>
<dbReference type="Proteomes" id="UP000659698">
    <property type="component" value="Unassembled WGS sequence"/>
</dbReference>
<dbReference type="Pfam" id="PF07690">
    <property type="entry name" value="MFS_1"/>
    <property type="match status" value="1"/>
</dbReference>
<gene>
    <name evidence="6" type="ORF">H7U12_20725</name>
</gene>
<keyword evidence="3 4" id="KW-0472">Membrane</keyword>
<feature type="transmembrane region" description="Helical" evidence="4">
    <location>
        <begin position="88"/>
        <end position="109"/>
    </location>
</feature>
<feature type="transmembrane region" description="Helical" evidence="4">
    <location>
        <begin position="260"/>
        <end position="279"/>
    </location>
</feature>
<dbReference type="Gene3D" id="1.20.1250.20">
    <property type="entry name" value="MFS general substrate transporter like domains"/>
    <property type="match status" value="1"/>
</dbReference>
<feature type="domain" description="Major facilitator superfamily (MFS) profile" evidence="5">
    <location>
        <begin position="1"/>
        <end position="376"/>
    </location>
</feature>
<dbReference type="InterPro" id="IPR020846">
    <property type="entry name" value="MFS_dom"/>
</dbReference>
<evidence type="ECO:0000256" key="1">
    <source>
        <dbReference type="ARBA" id="ARBA00022692"/>
    </source>
</evidence>
<organism evidence="6 7">
    <name type="scientific">Rufibacter sediminis</name>
    <dbReference type="NCBI Taxonomy" id="2762756"/>
    <lineage>
        <taxon>Bacteria</taxon>
        <taxon>Pseudomonadati</taxon>
        <taxon>Bacteroidota</taxon>
        <taxon>Cytophagia</taxon>
        <taxon>Cytophagales</taxon>
        <taxon>Hymenobacteraceae</taxon>
        <taxon>Rufibacter</taxon>
    </lineage>
</organism>
<keyword evidence="2 4" id="KW-1133">Transmembrane helix</keyword>
<dbReference type="PANTHER" id="PTHR42910:SF1">
    <property type="entry name" value="MAJOR FACILITATOR SUPERFAMILY (MFS) PROFILE DOMAIN-CONTAINING PROTEIN"/>
    <property type="match status" value="1"/>
</dbReference>
<evidence type="ECO:0000256" key="4">
    <source>
        <dbReference type="SAM" id="Phobius"/>
    </source>
</evidence>
<evidence type="ECO:0000256" key="3">
    <source>
        <dbReference type="ARBA" id="ARBA00023136"/>
    </source>
</evidence>
<accession>A0ABR6VZF3</accession>
<keyword evidence="7" id="KW-1185">Reference proteome</keyword>
<dbReference type="PROSITE" id="PS50850">
    <property type="entry name" value="MFS"/>
    <property type="match status" value="1"/>
</dbReference>
<protein>
    <submittedName>
        <fullName evidence="6">MFS transporter</fullName>
    </submittedName>
</protein>
<keyword evidence="1 4" id="KW-0812">Transmembrane</keyword>
<comment type="caution">
    <text evidence="6">The sequence shown here is derived from an EMBL/GenBank/DDBJ whole genome shotgun (WGS) entry which is preliminary data.</text>
</comment>
<evidence type="ECO:0000256" key="2">
    <source>
        <dbReference type="ARBA" id="ARBA00022989"/>
    </source>
</evidence>
<feature type="transmembrane region" description="Helical" evidence="4">
    <location>
        <begin position="201"/>
        <end position="222"/>
    </location>
</feature>
<dbReference type="InterPro" id="IPR011701">
    <property type="entry name" value="MFS"/>
</dbReference>
<feature type="transmembrane region" description="Helical" evidence="4">
    <location>
        <begin position="348"/>
        <end position="371"/>
    </location>
</feature>
<feature type="transmembrane region" description="Helical" evidence="4">
    <location>
        <begin position="33"/>
        <end position="52"/>
    </location>
</feature>
<dbReference type="SUPFAM" id="SSF103473">
    <property type="entry name" value="MFS general substrate transporter"/>
    <property type="match status" value="1"/>
</dbReference>
<feature type="transmembrane region" description="Helical" evidence="4">
    <location>
        <begin position="324"/>
        <end position="342"/>
    </location>
</feature>
<reference evidence="6 7" key="1">
    <citation type="journal article" date="2019" name="Int. J. Syst. Evol. Microbiol.">
        <title>Rufibacter sediminis sp. nov., isolated from freshwater lake sediment.</title>
        <authorList>
            <person name="Qu J.H."/>
            <person name="Zhang L.J."/>
            <person name="Fu Y.H."/>
            <person name="Li H.F."/>
        </authorList>
    </citation>
    <scope>NUCLEOTIDE SEQUENCE [LARGE SCALE GENOMIC DNA]</scope>
    <source>
        <strain evidence="6 7">H-1</strain>
    </source>
</reference>
<evidence type="ECO:0000259" key="5">
    <source>
        <dbReference type="PROSITE" id="PS50850"/>
    </source>
</evidence>
<feature type="transmembrane region" description="Helical" evidence="4">
    <location>
        <begin position="64"/>
        <end position="82"/>
    </location>
</feature>
<dbReference type="InterPro" id="IPR036259">
    <property type="entry name" value="MFS_trans_sf"/>
</dbReference>
<feature type="transmembrane region" description="Helical" evidence="4">
    <location>
        <begin position="121"/>
        <end position="144"/>
    </location>
</feature>
<proteinExistence type="predicted"/>
<sequence>MTITTGLVVANLYYNQPLLGRISETFQVSEASAGSLAMLTQIGYAVGMLFIIPLGDMLRRKRLIMVDFAAIIIALLLAGFAVNIQMLMAASFLIGATSVVPQLLIPMAAHLAKPEARGRTVGFVMSGLLIGILLSRTISGFVGVHLGWRAMFYIAAGMMLVLWGALYFLLPEVHPDFKGTYKNLMKSLVHLIKEQPMLRLVAVRGALCYATFGAFWTTLVFLLEEPPFNAGSDVAGLFGLVGAGGALAAGYMGKLTDKGDAFTVTTISIAMIVVSYVVFGFSGSSIIGLVIGVILLDLGIQATHISNQTFIFSLIPEARNRLNTIYMVTYFAGGASGTFLASQAWHLWQWNGVVAVGLIFSSLALALHLLFMRADKTVYSGVEQG</sequence>
<dbReference type="CDD" id="cd17324">
    <property type="entry name" value="MFS_NepI_like"/>
    <property type="match status" value="1"/>
</dbReference>